<evidence type="ECO:0000313" key="8">
    <source>
        <dbReference type="Proteomes" id="UP000078544"/>
    </source>
</evidence>
<dbReference type="Proteomes" id="UP000078544">
    <property type="component" value="Unassembled WGS sequence"/>
</dbReference>
<organism evidence="7 8">
    <name type="scientific">Moelleriella libera RCEF 2490</name>
    <dbReference type="NCBI Taxonomy" id="1081109"/>
    <lineage>
        <taxon>Eukaryota</taxon>
        <taxon>Fungi</taxon>
        <taxon>Dikarya</taxon>
        <taxon>Ascomycota</taxon>
        <taxon>Pezizomycotina</taxon>
        <taxon>Sordariomycetes</taxon>
        <taxon>Hypocreomycetidae</taxon>
        <taxon>Hypocreales</taxon>
        <taxon>Clavicipitaceae</taxon>
        <taxon>Moelleriella</taxon>
    </lineage>
</organism>
<feature type="transmembrane region" description="Helical" evidence="5">
    <location>
        <begin position="243"/>
        <end position="264"/>
    </location>
</feature>
<evidence type="ECO:0000313" key="7">
    <source>
        <dbReference type="EMBL" id="KZZ92894.1"/>
    </source>
</evidence>
<keyword evidence="4 5" id="KW-0472">Membrane</keyword>
<keyword evidence="8" id="KW-1185">Reference proteome</keyword>
<feature type="transmembrane region" description="Helical" evidence="5">
    <location>
        <begin position="444"/>
        <end position="471"/>
    </location>
</feature>
<protein>
    <submittedName>
        <fullName evidence="7">Sulfate transporter</fullName>
    </submittedName>
</protein>
<keyword evidence="3 5" id="KW-1133">Transmembrane helix</keyword>
<evidence type="ECO:0000256" key="2">
    <source>
        <dbReference type="ARBA" id="ARBA00022692"/>
    </source>
</evidence>
<dbReference type="AlphaFoldDB" id="A0A167ZN97"/>
<reference evidence="7 8" key="1">
    <citation type="journal article" date="2016" name="Genome Biol. Evol.">
        <title>Divergent and convergent evolution of fungal pathogenicity.</title>
        <authorList>
            <person name="Shang Y."/>
            <person name="Xiao G."/>
            <person name="Zheng P."/>
            <person name="Cen K."/>
            <person name="Zhan S."/>
            <person name="Wang C."/>
        </authorList>
    </citation>
    <scope>NUCLEOTIDE SEQUENCE [LARGE SCALE GENOMIC DNA]</scope>
    <source>
        <strain evidence="7 8">RCEF 2490</strain>
    </source>
</reference>
<feature type="transmembrane region" description="Helical" evidence="5">
    <location>
        <begin position="378"/>
        <end position="402"/>
    </location>
</feature>
<feature type="transmembrane region" description="Helical" evidence="5">
    <location>
        <begin position="132"/>
        <end position="151"/>
    </location>
</feature>
<proteinExistence type="predicted"/>
<feature type="transmembrane region" description="Helical" evidence="5">
    <location>
        <begin position="201"/>
        <end position="222"/>
    </location>
</feature>
<dbReference type="Pfam" id="PF00916">
    <property type="entry name" value="Sulfate_transp"/>
    <property type="match status" value="1"/>
</dbReference>
<feature type="transmembrane region" description="Helical" evidence="5">
    <location>
        <begin position="163"/>
        <end position="181"/>
    </location>
</feature>
<evidence type="ECO:0000256" key="4">
    <source>
        <dbReference type="ARBA" id="ARBA00023136"/>
    </source>
</evidence>
<evidence type="ECO:0000256" key="5">
    <source>
        <dbReference type="SAM" id="Phobius"/>
    </source>
</evidence>
<comment type="subcellular location">
    <subcellularLocation>
        <location evidence="1">Membrane</location>
        <topology evidence="1">Multi-pass membrane protein</topology>
    </subcellularLocation>
</comment>
<name>A0A167ZN97_9HYPO</name>
<dbReference type="OrthoDB" id="409725at2759"/>
<accession>A0A167ZN97</accession>
<feature type="domain" description="SLC26A/SulP transporter" evidence="6">
    <location>
        <begin position="62"/>
        <end position="431"/>
    </location>
</feature>
<dbReference type="STRING" id="1081109.A0A167ZN97"/>
<feature type="transmembrane region" description="Helical" evidence="5">
    <location>
        <begin position="409"/>
        <end position="432"/>
    </location>
</feature>
<dbReference type="PANTHER" id="PTHR43310:SF4">
    <property type="entry name" value="AFR304WP"/>
    <property type="match status" value="1"/>
</dbReference>
<dbReference type="EMBL" id="AZGY01000014">
    <property type="protein sequence ID" value="KZZ92894.1"/>
    <property type="molecule type" value="Genomic_DNA"/>
</dbReference>
<keyword evidence="2 5" id="KW-0812">Transmembrane</keyword>
<dbReference type="GO" id="GO:0016020">
    <property type="term" value="C:membrane"/>
    <property type="evidence" value="ECO:0007669"/>
    <property type="project" value="UniProtKB-SubCell"/>
</dbReference>
<dbReference type="PANTHER" id="PTHR43310">
    <property type="entry name" value="SULFATE TRANSPORTER YBAR-RELATED"/>
    <property type="match status" value="1"/>
</dbReference>
<evidence type="ECO:0000256" key="3">
    <source>
        <dbReference type="ARBA" id="ARBA00022989"/>
    </source>
</evidence>
<feature type="transmembrane region" description="Helical" evidence="5">
    <location>
        <begin position="318"/>
        <end position="339"/>
    </location>
</feature>
<gene>
    <name evidence="7" type="ORF">AAL_05926</name>
</gene>
<dbReference type="InterPro" id="IPR011547">
    <property type="entry name" value="SLC26A/SulP_dom"/>
</dbReference>
<sequence length="852" mass="93064">MFDQQRRQITESMAASRWKRVLQNALPRISRGLPSIILAVLLNALDAASTGLLVFPSAQQGPAFAGLQVQAMSIYIMSTIMSQLVMTLGGSLFPGALGSMLIEVLPFVRGIAADIQDSLGAESPKLLPTVMAAYAMTSFLIAFCFLALGLLRLGWMVEYIPSTVLNGTIGAIGLSLFALGLELTLPPATDDAASSPMQNVLFTAERIPLLATTVLPTIVLCVSMRSERLSKLTKGLTEHSMYVPAYVISIAVLFWIIVTIQGSANDRGMEALAAKGWLFTVQKSSGSSSGLEPAWNYWQLFDFHLIEWSAMGAAVQNILLLLIIGVLNLPIFIPAMGVMLDEPSYNMNWELIGHGLSNLFSGAVGSLPNLVVLANSRLFTFAGGGRLEALVATGFTIILFFFSGHLLTFVPTIVASILVLFLGLDLVIEALWTSALELMWSEWMVVLGTVLACTFIDFLPGFFIGLGLAILQHFGWEMHDSRASTITIYPRLHAGIRRPPALGDAHHNDCETLPWDRRSSGATLLSTDGDDYACDVPKDVIIVHGNQFFASIPSLEKQLDVALSQSTGQVILDFDKTERCETCVGQLIRRKVQQYASDTKPWPLSLAGVQPDSGLVLDLSRGGVTCFWPHFSKQEITEKQMLCYADLKHALRASPSPPRSLASEVSDEDYDVLEDADELLGGLSQEHSIRAAYDEGLLRVHCVPAGRQIQIRGPSYVLIVRGDFKVRGDFEPLHKSTARRLDHTGREALATTVAAALHSLLEKCRYLRLRGEVYDDESGPERAPLLRSIDGDVILRRGDCCYTEGPAEPGQDSEAQLLTAMREACWAISLGANRDVAFVRALLARLERRRQG</sequence>
<dbReference type="InterPro" id="IPR052706">
    <property type="entry name" value="Membrane-Transporter-like"/>
</dbReference>
<comment type="caution">
    <text evidence="7">The sequence shown here is derived from an EMBL/GenBank/DDBJ whole genome shotgun (WGS) entry which is preliminary data.</text>
</comment>
<evidence type="ECO:0000256" key="1">
    <source>
        <dbReference type="ARBA" id="ARBA00004141"/>
    </source>
</evidence>
<evidence type="ECO:0000259" key="6">
    <source>
        <dbReference type="Pfam" id="PF00916"/>
    </source>
</evidence>